<keyword evidence="4" id="KW-1185">Reference proteome</keyword>
<dbReference type="Proteomes" id="UP000295431">
    <property type="component" value="Unassembled WGS sequence"/>
</dbReference>
<comment type="caution">
    <text evidence="3">The sequence shown here is derived from an EMBL/GenBank/DDBJ whole genome shotgun (WGS) entry which is preliminary data.</text>
</comment>
<evidence type="ECO:0000313" key="4">
    <source>
        <dbReference type="Proteomes" id="UP000295431"/>
    </source>
</evidence>
<evidence type="ECO:0000256" key="1">
    <source>
        <dbReference type="PROSITE-ProRule" id="PRU00464"/>
    </source>
</evidence>
<dbReference type="InterPro" id="IPR036265">
    <property type="entry name" value="HIT-like_sf"/>
</dbReference>
<sequence length="223" mass="24351">MVERASCVGSDFCQELAGAEDVTFHRIYGGSPPGRIIGRGSTLTLMADMSPLTRGHLLLMPNDHYFSFGAVMCGHAEEVATALKQIVPPYAASFGEPVFLEHGSTMRMEGSACVTHAHIHLLPLPFAEVNALMARDGLVPTALGDLADLERFGHDDLPYFYCGDAAEHQVYAAVQARPRQYLRSVAGRLLGIADPEWDYAVVVRKDVLVATMKETAHWRLSLP</sequence>
<accession>A0A4R4P2D7</accession>
<feature type="domain" description="HIT" evidence="2">
    <location>
        <begin position="23"/>
        <end position="131"/>
    </location>
</feature>
<evidence type="ECO:0000313" key="3">
    <source>
        <dbReference type="EMBL" id="TDC16431.1"/>
    </source>
</evidence>
<dbReference type="OrthoDB" id="3370914at2"/>
<dbReference type="AlphaFoldDB" id="A0A4R4P2D7"/>
<dbReference type="InterPro" id="IPR011146">
    <property type="entry name" value="HIT-like"/>
</dbReference>
<feature type="short sequence motif" description="Histidine triad motif" evidence="1">
    <location>
        <begin position="116"/>
        <end position="120"/>
    </location>
</feature>
<dbReference type="RefSeq" id="WP_131939229.1">
    <property type="nucleotide sequence ID" value="NZ_BAAAMX010000010.1"/>
</dbReference>
<dbReference type="Gene3D" id="3.30.428.10">
    <property type="entry name" value="HIT-like"/>
    <property type="match status" value="1"/>
</dbReference>
<dbReference type="SUPFAM" id="SSF54197">
    <property type="entry name" value="HIT-like"/>
    <property type="match status" value="1"/>
</dbReference>
<name>A0A4R4P2D7_9ACTN</name>
<evidence type="ECO:0000259" key="2">
    <source>
        <dbReference type="PROSITE" id="PS51084"/>
    </source>
</evidence>
<proteinExistence type="predicted"/>
<dbReference type="PROSITE" id="PS51084">
    <property type="entry name" value="HIT_2"/>
    <property type="match status" value="1"/>
</dbReference>
<reference evidence="3 4" key="1">
    <citation type="submission" date="2019-03" db="EMBL/GenBank/DDBJ databases">
        <title>Draft genome sequences of novel Actinobacteria.</title>
        <authorList>
            <person name="Sahin N."/>
            <person name="Ay H."/>
            <person name="Saygin H."/>
        </authorList>
    </citation>
    <scope>NUCLEOTIDE SEQUENCE [LARGE SCALE GENOMIC DNA]</scope>
    <source>
        <strain evidence="3 4">DSM 45347</strain>
    </source>
</reference>
<gene>
    <name evidence="3" type="ORF">E1284_12585</name>
</gene>
<dbReference type="EMBL" id="SMJW01000050">
    <property type="protein sequence ID" value="TDC16431.1"/>
    <property type="molecule type" value="Genomic_DNA"/>
</dbReference>
<dbReference type="GO" id="GO:0003824">
    <property type="term" value="F:catalytic activity"/>
    <property type="evidence" value="ECO:0007669"/>
    <property type="project" value="InterPro"/>
</dbReference>
<protein>
    <recommendedName>
        <fullName evidence="2">HIT domain-containing protein</fullName>
    </recommendedName>
</protein>
<organism evidence="3 4">
    <name type="scientific">Actinomadura bangladeshensis</name>
    <dbReference type="NCBI Taxonomy" id="453573"/>
    <lineage>
        <taxon>Bacteria</taxon>
        <taxon>Bacillati</taxon>
        <taxon>Actinomycetota</taxon>
        <taxon>Actinomycetes</taxon>
        <taxon>Streptosporangiales</taxon>
        <taxon>Thermomonosporaceae</taxon>
        <taxon>Actinomadura</taxon>
    </lineage>
</organism>